<feature type="region of interest" description="Disordered" evidence="1">
    <location>
        <begin position="55"/>
        <end position="78"/>
    </location>
</feature>
<dbReference type="RefSeq" id="XP_011499588.1">
    <property type="nucleotide sequence ID" value="XM_011501286.1"/>
</dbReference>
<feature type="region of interest" description="Disordered" evidence="1">
    <location>
        <begin position="750"/>
        <end position="775"/>
    </location>
</feature>
<feature type="compositionally biased region" description="Basic residues" evidence="1">
    <location>
        <begin position="997"/>
        <end position="1006"/>
    </location>
</feature>
<evidence type="ECO:0000313" key="3">
    <source>
        <dbReference type="Proteomes" id="UP000695007"/>
    </source>
</evidence>
<feature type="compositionally biased region" description="Polar residues" evidence="1">
    <location>
        <begin position="323"/>
        <end position="333"/>
    </location>
</feature>
<feature type="compositionally biased region" description="Basic and acidic residues" evidence="1">
    <location>
        <begin position="1007"/>
        <end position="1028"/>
    </location>
</feature>
<feature type="domain" description="SANTA" evidence="2">
    <location>
        <begin position="198"/>
        <end position="274"/>
    </location>
</feature>
<evidence type="ECO:0000313" key="4">
    <source>
        <dbReference type="RefSeq" id="XP_011499588.1"/>
    </source>
</evidence>
<feature type="compositionally biased region" description="Basic residues" evidence="1">
    <location>
        <begin position="581"/>
        <end position="590"/>
    </location>
</feature>
<accession>A0AAJ7DX29</accession>
<name>A0AAJ7DX29_9HYME</name>
<gene>
    <name evidence="4" type="primary">LOC105363555</name>
</gene>
<sequence>MDNSSSIKFGDFKQEERYKRLERNLKLAFVKQLELMKVQEGKYCLSPTWPSTSSIHPDGFDTTSSANEGPHYQTSKAGSDVVSSSLNLRRILKSTCAERKPMATSSVKKYPVHGFDKDRAIMPPPVLYKPVNSNDKNLPLVMNSKSNAQDKQCKNPELDNKSYSSSESIINSSANLQDISFSTTSEINDHKGYRNFVDWRVILNDRGELIIKGTLDCGRIGRSKPVVQRFSCTKVRSLYKHIYILNGNLVDNRRELPDYIRGKFYNGFPDDWENVYQLWRKFISEGSPITFRWPRHVTDSDDDLNSEVTDFTYFKQISHNKQTNFSNATSKNDTSLENRAKPNAREHQTNKTNLELSRKESVDCTSPKIHNTNKRVDDSGHSSEVRDISTSNAECATNNNRKCTHCTTSNCSNSNLKNTSYLYEIIREDKLRIILSNLGDKNCPPQYLDKFIGFIDCLRYILSYTPSNDCDANDKQTDILSSKTRVQDCQNCNKTISFTEAQETRLLSQFNIQNYNECVKPKEVMKYSEKPDDNVTSNCSESDDTANKSSNSDIYMGIPKVNWNRVLQSKIRQSESYKDIRSRKRNRNTTKMKQFQEQIECNKNYKSQYHNDSDIDVSRCNYNREQTRKTKSSPLLAYNNTEQQCNKQYDVEEANISANENNCATSFPNKAPRPVIAHSDKIKYNIKLVDSRVTAKSINDIEIINAETHNKKQASNFNKISNDGSKDNKNDNKLNEKSLQGNFLERESEAFENEEHQCGAKHSKNQSKNCYSDHVEKGDKVKNKKFKIVSIESQEIGHREPVVLLSCEEKKMSSNNKIARNEPFGSKQNPKLLASWTPCVVQDSARINQCHLTFEGKLLNEAGHVLNRKFVTDSILTRHSLKLVETVNNDYFMLVGDLANKNLVPKELLKLCLQGCPSKIDEFCQEWTNLKTVFKKTTDKSKLSDLSVGVLKVPTSSRGRPLIPPLNYWQGERITTKNFDTVYNRGNTIESSLSSKIVHKKPNSKKKTNEKMNESPKKRLKLGNESRIKSRKRKIVKRNKIDKTSSSTDVEDASEDEEFIPYTVNFTVPMNRRKNLRSHCNKQHPQKAETNYNMRTRTSTNNTMKLAWTYDKGEYVDVLSDDLASIR</sequence>
<feature type="compositionally biased region" description="Basic and acidic residues" evidence="1">
    <location>
        <begin position="334"/>
        <end position="349"/>
    </location>
</feature>
<dbReference type="GeneID" id="105363555"/>
<feature type="region of interest" description="Disordered" evidence="1">
    <location>
        <begin position="323"/>
        <end position="389"/>
    </location>
</feature>
<protein>
    <submittedName>
        <fullName evidence="4">Uncharacterized protein LOC105363555</fullName>
    </submittedName>
</protein>
<proteinExistence type="predicted"/>
<feature type="compositionally biased region" description="Basic and acidic residues" evidence="1">
    <location>
        <begin position="724"/>
        <end position="735"/>
    </location>
</feature>
<feature type="region of interest" description="Disordered" evidence="1">
    <location>
        <begin position="993"/>
        <end position="1033"/>
    </location>
</feature>
<evidence type="ECO:0000256" key="1">
    <source>
        <dbReference type="SAM" id="MobiDB-lite"/>
    </source>
</evidence>
<feature type="region of interest" description="Disordered" evidence="1">
    <location>
        <begin position="574"/>
        <end position="593"/>
    </location>
</feature>
<dbReference type="KEGG" id="csol:105363555"/>
<feature type="region of interest" description="Disordered" evidence="1">
    <location>
        <begin position="712"/>
        <end position="735"/>
    </location>
</feature>
<feature type="compositionally biased region" description="Basic and acidic residues" evidence="1">
    <location>
        <begin position="374"/>
        <end position="387"/>
    </location>
</feature>
<dbReference type="InterPro" id="IPR015216">
    <property type="entry name" value="SANTA"/>
</dbReference>
<organism evidence="3 4">
    <name type="scientific">Ceratosolen solmsi marchali</name>
    <dbReference type="NCBI Taxonomy" id="326594"/>
    <lineage>
        <taxon>Eukaryota</taxon>
        <taxon>Metazoa</taxon>
        <taxon>Ecdysozoa</taxon>
        <taxon>Arthropoda</taxon>
        <taxon>Hexapoda</taxon>
        <taxon>Insecta</taxon>
        <taxon>Pterygota</taxon>
        <taxon>Neoptera</taxon>
        <taxon>Endopterygota</taxon>
        <taxon>Hymenoptera</taxon>
        <taxon>Apocrita</taxon>
        <taxon>Proctotrupomorpha</taxon>
        <taxon>Chalcidoidea</taxon>
        <taxon>Agaonidae</taxon>
        <taxon>Agaoninae</taxon>
        <taxon>Ceratosolen</taxon>
    </lineage>
</organism>
<feature type="region of interest" description="Disordered" evidence="1">
    <location>
        <begin position="529"/>
        <end position="553"/>
    </location>
</feature>
<dbReference type="Proteomes" id="UP000695007">
    <property type="component" value="Unplaced"/>
</dbReference>
<evidence type="ECO:0000259" key="2">
    <source>
        <dbReference type="Pfam" id="PF09133"/>
    </source>
</evidence>
<keyword evidence="3" id="KW-1185">Reference proteome</keyword>
<dbReference type="AlphaFoldDB" id="A0AAJ7DX29"/>
<dbReference type="Pfam" id="PF09133">
    <property type="entry name" value="SANTA"/>
    <property type="match status" value="1"/>
</dbReference>
<reference evidence="4" key="1">
    <citation type="submission" date="2025-08" db="UniProtKB">
        <authorList>
            <consortium name="RefSeq"/>
        </authorList>
    </citation>
    <scope>IDENTIFICATION</scope>
</reference>